<organism evidence="1 2">
    <name type="scientific">Dialister invisus DSM 15470</name>
    <dbReference type="NCBI Taxonomy" id="592028"/>
    <lineage>
        <taxon>Bacteria</taxon>
        <taxon>Bacillati</taxon>
        <taxon>Bacillota</taxon>
        <taxon>Negativicutes</taxon>
        <taxon>Veillonellales</taxon>
        <taxon>Veillonellaceae</taxon>
        <taxon>Dialister</taxon>
    </lineage>
</organism>
<reference evidence="1" key="1">
    <citation type="submission" date="2009-09" db="EMBL/GenBank/DDBJ databases">
        <authorList>
            <person name="Weinstock G."/>
            <person name="Sodergren E."/>
            <person name="Clifton S."/>
            <person name="Fulton L."/>
            <person name="Fulton B."/>
            <person name="Courtney L."/>
            <person name="Fronick C."/>
            <person name="Harrison M."/>
            <person name="Strong C."/>
            <person name="Farmer C."/>
            <person name="Delahaunty K."/>
            <person name="Markovic C."/>
            <person name="Hall O."/>
            <person name="Minx P."/>
            <person name="Tomlinson C."/>
            <person name="Mitreva M."/>
            <person name="Nelson J."/>
            <person name="Hou S."/>
            <person name="Wollam A."/>
            <person name="Pepin K.H."/>
            <person name="Johnson M."/>
            <person name="Bhonagiri V."/>
            <person name="Nash W.E."/>
            <person name="Warren W."/>
            <person name="Chinwalla A."/>
            <person name="Mardis E.R."/>
            <person name="Wilson R.K."/>
        </authorList>
    </citation>
    <scope>NUCLEOTIDE SEQUENCE [LARGE SCALE GENOMIC DNA]</scope>
    <source>
        <strain evidence="1">DSM 15470</strain>
    </source>
</reference>
<dbReference type="EMBL" id="ACIM02000001">
    <property type="protein sequence ID" value="EEW97773.1"/>
    <property type="molecule type" value="Genomic_DNA"/>
</dbReference>
<comment type="caution">
    <text evidence="1">The sequence shown here is derived from an EMBL/GenBank/DDBJ whole genome shotgun (WGS) entry which is preliminary data.</text>
</comment>
<dbReference type="STRING" id="592028.GCWU000321_01769"/>
<evidence type="ECO:0000313" key="2">
    <source>
        <dbReference type="Proteomes" id="UP000004736"/>
    </source>
</evidence>
<keyword evidence="2" id="KW-1185">Reference proteome</keyword>
<sequence>MDFYLRKREKIISRKRRMAEEVKPIYKRFTDRYIKYYVFKQYTLIAIYAYPRVFMMRRMISLISES</sequence>
<evidence type="ECO:0000313" key="1">
    <source>
        <dbReference type="EMBL" id="EEW97773.1"/>
    </source>
</evidence>
<gene>
    <name evidence="1" type="ORF">GCWU000321_01769</name>
</gene>
<dbReference type="Proteomes" id="UP000004736">
    <property type="component" value="Unassembled WGS sequence"/>
</dbReference>
<name>C9LQD7_9FIRM</name>
<dbReference type="AlphaFoldDB" id="C9LQD7"/>
<dbReference type="HOGENOM" id="CLU_2824169_0_0_9"/>
<protein>
    <submittedName>
        <fullName evidence="1">Uncharacterized protein</fullName>
    </submittedName>
</protein>
<accession>C9LQD7</accession>
<proteinExistence type="predicted"/>